<dbReference type="PANTHER" id="PTHR43283:SF11">
    <property type="entry name" value="BETA-LACTAMASE-RELATED DOMAIN-CONTAINING PROTEIN"/>
    <property type="match status" value="1"/>
</dbReference>
<dbReference type="InterPro" id="IPR050789">
    <property type="entry name" value="Diverse_Enzym_Activities"/>
</dbReference>
<dbReference type="Proteomes" id="UP001596298">
    <property type="component" value="Unassembled WGS sequence"/>
</dbReference>
<reference evidence="4" key="1">
    <citation type="journal article" date="2019" name="Int. J. Syst. Evol. Microbiol.">
        <title>The Global Catalogue of Microorganisms (GCM) 10K type strain sequencing project: providing services to taxonomists for standard genome sequencing and annotation.</title>
        <authorList>
            <consortium name="The Broad Institute Genomics Platform"/>
            <consortium name="The Broad Institute Genome Sequencing Center for Infectious Disease"/>
            <person name="Wu L."/>
            <person name="Ma J."/>
        </authorList>
    </citation>
    <scope>NUCLEOTIDE SEQUENCE [LARGE SCALE GENOMIC DNA]</scope>
    <source>
        <strain evidence="4">CCUG 58127</strain>
    </source>
</reference>
<evidence type="ECO:0000313" key="3">
    <source>
        <dbReference type="EMBL" id="MFC6704166.1"/>
    </source>
</evidence>
<gene>
    <name evidence="3" type="ORF">ACFQDH_02480</name>
</gene>
<dbReference type="Gene3D" id="3.40.710.10">
    <property type="entry name" value="DD-peptidase/beta-lactamase superfamily"/>
    <property type="match status" value="1"/>
</dbReference>
<name>A0ABW2ABG8_9MICO</name>
<evidence type="ECO:0000313" key="4">
    <source>
        <dbReference type="Proteomes" id="UP001596298"/>
    </source>
</evidence>
<dbReference type="InterPro" id="IPR001466">
    <property type="entry name" value="Beta-lactam-related"/>
</dbReference>
<dbReference type="InterPro" id="IPR012338">
    <property type="entry name" value="Beta-lactam/transpept-like"/>
</dbReference>
<dbReference type="PANTHER" id="PTHR43283">
    <property type="entry name" value="BETA-LACTAMASE-RELATED"/>
    <property type="match status" value="1"/>
</dbReference>
<evidence type="ECO:0000259" key="2">
    <source>
        <dbReference type="Pfam" id="PF00144"/>
    </source>
</evidence>
<evidence type="ECO:0000256" key="1">
    <source>
        <dbReference type="ARBA" id="ARBA00022801"/>
    </source>
</evidence>
<comment type="caution">
    <text evidence="3">The sequence shown here is derived from an EMBL/GenBank/DDBJ whole genome shotgun (WGS) entry which is preliminary data.</text>
</comment>
<accession>A0ABW2ABG8</accession>
<sequence>MSGAVTPVAEAIEALEAARARGEIPGAVGLLAIGDEILTTYATGFAVLYDDSGALLPVDDRVPMQPDTVFDVASLTKLFTATVAMQQVEAGLLDLEAPVDGYLPDFAEGGKGGITVRQLLTHTSGLEWWLPLWRDWATRGARIHAALTQPPATAPGETFVYSDLNLITLGVILEQLGGAPLDVLVRDGITAPLRMRDTGFITQLGHVAPGRFAATEIEDDAGRGMVRGAVHDENAWSLGGVAGHAGVFSTASNLLRFAQVFTGDDPRILSEDSVIAMTTNLNPDLPDDSHGIGFEIDQSRYMGELSGPRTIGHTGFTGTSLVADLAGGATAILLTNAVHPHRPKTSINALRARWATGVARSLR</sequence>
<dbReference type="RefSeq" id="WP_382398140.1">
    <property type="nucleotide sequence ID" value="NZ_JBHSWH010000001.1"/>
</dbReference>
<keyword evidence="1 3" id="KW-0378">Hydrolase</keyword>
<proteinExistence type="predicted"/>
<dbReference type="GO" id="GO:0016787">
    <property type="term" value="F:hydrolase activity"/>
    <property type="evidence" value="ECO:0007669"/>
    <property type="project" value="UniProtKB-KW"/>
</dbReference>
<protein>
    <submittedName>
        <fullName evidence="3">Serine hydrolase domain-containing protein</fullName>
        <ecNumber evidence="3">3.-.-.-</ecNumber>
    </submittedName>
</protein>
<dbReference type="SUPFAM" id="SSF56601">
    <property type="entry name" value="beta-lactamase/transpeptidase-like"/>
    <property type="match status" value="1"/>
</dbReference>
<organism evidence="3 4">
    <name type="scientific">Flexivirga alba</name>
    <dbReference type="NCBI Taxonomy" id="702742"/>
    <lineage>
        <taxon>Bacteria</taxon>
        <taxon>Bacillati</taxon>
        <taxon>Actinomycetota</taxon>
        <taxon>Actinomycetes</taxon>
        <taxon>Micrococcales</taxon>
        <taxon>Dermacoccaceae</taxon>
        <taxon>Flexivirga</taxon>
    </lineage>
</organism>
<dbReference type="EMBL" id="JBHSWH010000001">
    <property type="protein sequence ID" value="MFC6704166.1"/>
    <property type="molecule type" value="Genomic_DNA"/>
</dbReference>
<feature type="domain" description="Beta-lactamase-related" evidence="2">
    <location>
        <begin position="16"/>
        <end position="351"/>
    </location>
</feature>
<dbReference type="Pfam" id="PF00144">
    <property type="entry name" value="Beta-lactamase"/>
    <property type="match status" value="1"/>
</dbReference>
<keyword evidence="4" id="KW-1185">Reference proteome</keyword>
<dbReference type="EC" id="3.-.-.-" evidence="3"/>